<feature type="transmembrane region" description="Helical" evidence="1">
    <location>
        <begin position="54"/>
        <end position="77"/>
    </location>
</feature>
<protein>
    <submittedName>
        <fullName evidence="2">Putative membrane protein</fullName>
    </submittedName>
</protein>
<dbReference type="InterPro" id="IPR018723">
    <property type="entry name" value="DUF2254_membrane"/>
</dbReference>
<accession>A0A846MQ77</accession>
<proteinExistence type="predicted"/>
<evidence type="ECO:0000313" key="2">
    <source>
        <dbReference type="EMBL" id="NIK73609.1"/>
    </source>
</evidence>
<keyword evidence="1" id="KW-1133">Transmembrane helix</keyword>
<sequence>MSLKYRELRREALLLLKGPSFLMIFLLAGVAAVAVYMLHGTFLIYATVQTFHDIMNLLIGLLAGIVVTTYSITIVALQLTSTQFSPRVIRHLLSQDLYTQITLGSFLSWIIFCLVIKFWVLAPSPSHIPLSYEATVWANVAVYGAIILLAVLLPHFILTIAQNINAAHIIRKIALHTLDVVAEEAKEWEQMERVDSPEISTADEYVKSIRFGYIQEVDYERIRKWLRRHPQIVFIEQSRSVGAFLTAGAPIFRFRLSEELSEMERQHMSRKTVRFLQSCYSVGQFRSFRQDIHFGIRQIVDIAVRAISPAVNDPTTAINCLDYLGQLVLSLTEYRMPTRQINRYRSEPLYVRSVTFDQIVNQAFDQIYHFGRHDYAVVSRTLNLLNICVQAVSWEEHLYVLGDEIGELVDDLLHQIEMGSIQPYVSWVQLARLTGIAYRLCDCWLAKTGELTASGEKMRLLHEKIQKNRQHLFSLHQSFNH</sequence>
<feature type="transmembrane region" description="Helical" evidence="1">
    <location>
        <begin position="140"/>
        <end position="161"/>
    </location>
</feature>
<keyword evidence="3" id="KW-1185">Reference proteome</keyword>
<feature type="transmembrane region" description="Helical" evidence="1">
    <location>
        <begin position="97"/>
        <end position="120"/>
    </location>
</feature>
<dbReference type="Proteomes" id="UP000537126">
    <property type="component" value="Unassembled WGS sequence"/>
</dbReference>
<evidence type="ECO:0000313" key="3">
    <source>
        <dbReference type="Proteomes" id="UP000537126"/>
    </source>
</evidence>
<keyword evidence="1" id="KW-0812">Transmembrane</keyword>
<feature type="transmembrane region" description="Helical" evidence="1">
    <location>
        <begin position="21"/>
        <end position="48"/>
    </location>
</feature>
<name>A0A846MQ77_9BACT</name>
<dbReference type="RefSeq" id="WP_166918890.1">
    <property type="nucleotide sequence ID" value="NZ_JAASRN010000002.1"/>
</dbReference>
<dbReference type="EMBL" id="JAASRN010000002">
    <property type="protein sequence ID" value="NIK73609.1"/>
    <property type="molecule type" value="Genomic_DNA"/>
</dbReference>
<gene>
    <name evidence="2" type="ORF">FHS56_001122</name>
</gene>
<reference evidence="2 3" key="1">
    <citation type="submission" date="2020-03" db="EMBL/GenBank/DDBJ databases">
        <title>Genomic Encyclopedia of Type Strains, Phase IV (KMG-IV): sequencing the most valuable type-strain genomes for metagenomic binning, comparative biology and taxonomic classification.</title>
        <authorList>
            <person name="Goeker M."/>
        </authorList>
    </citation>
    <scope>NUCLEOTIDE SEQUENCE [LARGE SCALE GENOMIC DNA]</scope>
    <source>
        <strain evidence="2 3">DSM 5718</strain>
    </source>
</reference>
<dbReference type="AlphaFoldDB" id="A0A846MQ77"/>
<organism evidence="2 3">
    <name type="scientific">Thermonema lapsum</name>
    <dbReference type="NCBI Taxonomy" id="28195"/>
    <lineage>
        <taxon>Bacteria</taxon>
        <taxon>Pseudomonadati</taxon>
        <taxon>Bacteroidota</taxon>
        <taxon>Cytophagia</taxon>
        <taxon>Cytophagales</taxon>
        <taxon>Thermonemataceae</taxon>
        <taxon>Thermonema</taxon>
    </lineage>
</organism>
<dbReference type="Pfam" id="PF10011">
    <property type="entry name" value="DUF2254"/>
    <property type="match status" value="1"/>
</dbReference>
<comment type="caution">
    <text evidence="2">The sequence shown here is derived from an EMBL/GenBank/DDBJ whole genome shotgun (WGS) entry which is preliminary data.</text>
</comment>
<evidence type="ECO:0000256" key="1">
    <source>
        <dbReference type="SAM" id="Phobius"/>
    </source>
</evidence>
<keyword evidence="1" id="KW-0472">Membrane</keyword>